<dbReference type="Gene3D" id="3.90.79.10">
    <property type="entry name" value="Nucleoside Triphosphate Pyrophosphohydrolase"/>
    <property type="match status" value="1"/>
</dbReference>
<comment type="caution">
    <text evidence="4">The sequence shown here is derived from an EMBL/GenBank/DDBJ whole genome shotgun (WGS) entry which is preliminary data.</text>
</comment>
<evidence type="ECO:0000313" key="5">
    <source>
        <dbReference type="Proteomes" id="UP000231388"/>
    </source>
</evidence>
<sequence length="150" mass="17145">MALPMALPYVVARIQKVEEGRIFVLVGRITNSPRKPYHGFIDLPGGKMETEEDKAETPEECLRREIGEELGRNVVRATLLDVFAHTGKRILPNSTNRTPGLGICYLTKLDSDEIHPTEQEDVHWACVEELKLLQNLMTPWCQYFLRDLLV</sequence>
<proteinExistence type="predicted"/>
<dbReference type="PANTHER" id="PTHR43046:SF14">
    <property type="entry name" value="MUTT_NUDIX FAMILY PROTEIN"/>
    <property type="match status" value="1"/>
</dbReference>
<dbReference type="PROSITE" id="PS51462">
    <property type="entry name" value="NUDIX"/>
    <property type="match status" value="1"/>
</dbReference>
<dbReference type="InterPro" id="IPR015797">
    <property type="entry name" value="NUDIX_hydrolase-like_dom_sf"/>
</dbReference>
<feature type="domain" description="Nudix hydrolase" evidence="3">
    <location>
        <begin position="4"/>
        <end position="149"/>
    </location>
</feature>
<dbReference type="Proteomes" id="UP000231388">
    <property type="component" value="Unassembled WGS sequence"/>
</dbReference>
<dbReference type="Pfam" id="PF00293">
    <property type="entry name" value="NUDIX"/>
    <property type="match status" value="1"/>
</dbReference>
<keyword evidence="2" id="KW-0378">Hydrolase</keyword>
<accession>A0A2G9XBE0</accession>
<protein>
    <recommendedName>
        <fullName evidence="3">Nudix hydrolase domain-containing protein</fullName>
    </recommendedName>
</protein>
<evidence type="ECO:0000256" key="1">
    <source>
        <dbReference type="ARBA" id="ARBA00001946"/>
    </source>
</evidence>
<comment type="cofactor">
    <cofactor evidence="1">
        <name>Mg(2+)</name>
        <dbReference type="ChEBI" id="CHEBI:18420"/>
    </cofactor>
</comment>
<dbReference type="EMBL" id="PCQY01000039">
    <property type="protein sequence ID" value="PIP04279.1"/>
    <property type="molecule type" value="Genomic_DNA"/>
</dbReference>
<dbReference type="PANTHER" id="PTHR43046">
    <property type="entry name" value="GDP-MANNOSE MANNOSYL HYDROLASE"/>
    <property type="match status" value="1"/>
</dbReference>
<evidence type="ECO:0000259" key="3">
    <source>
        <dbReference type="PROSITE" id="PS51462"/>
    </source>
</evidence>
<dbReference type="AlphaFoldDB" id="A0A2G9XBE0"/>
<organism evidence="4 5">
    <name type="scientific">candidate division WWE3 bacterium CG23_combo_of_CG06-09_8_20_14_all_40_14</name>
    <dbReference type="NCBI Taxonomy" id="1975095"/>
    <lineage>
        <taxon>Bacteria</taxon>
        <taxon>Katanobacteria</taxon>
    </lineage>
</organism>
<reference evidence="4 5" key="1">
    <citation type="submission" date="2017-09" db="EMBL/GenBank/DDBJ databases">
        <title>Depth-based differentiation of microbial function through sediment-hosted aquifers and enrichment of novel symbionts in the deep terrestrial subsurface.</title>
        <authorList>
            <person name="Probst A.J."/>
            <person name="Ladd B."/>
            <person name="Jarett J.K."/>
            <person name="Geller-Mcgrath D.E."/>
            <person name="Sieber C.M."/>
            <person name="Emerson J.B."/>
            <person name="Anantharaman K."/>
            <person name="Thomas B.C."/>
            <person name="Malmstrom R."/>
            <person name="Stieglmeier M."/>
            <person name="Klingl A."/>
            <person name="Woyke T."/>
            <person name="Ryan C.M."/>
            <person name="Banfield J.F."/>
        </authorList>
    </citation>
    <scope>NUCLEOTIDE SEQUENCE [LARGE SCALE GENOMIC DNA]</scope>
    <source>
        <strain evidence="4">CG23_combo_of_CG06-09_8_20_14_all_40_14</strain>
    </source>
</reference>
<evidence type="ECO:0000313" key="4">
    <source>
        <dbReference type="EMBL" id="PIP04279.1"/>
    </source>
</evidence>
<dbReference type="GO" id="GO:0016787">
    <property type="term" value="F:hydrolase activity"/>
    <property type="evidence" value="ECO:0007669"/>
    <property type="project" value="UniProtKB-KW"/>
</dbReference>
<dbReference type="SUPFAM" id="SSF55811">
    <property type="entry name" value="Nudix"/>
    <property type="match status" value="1"/>
</dbReference>
<gene>
    <name evidence="4" type="ORF">COX53_03325</name>
</gene>
<name>A0A2G9XBE0_UNCKA</name>
<dbReference type="InterPro" id="IPR000086">
    <property type="entry name" value="NUDIX_hydrolase_dom"/>
</dbReference>
<evidence type="ECO:0000256" key="2">
    <source>
        <dbReference type="ARBA" id="ARBA00022801"/>
    </source>
</evidence>